<evidence type="ECO:0000256" key="7">
    <source>
        <dbReference type="ARBA" id="ARBA00048470"/>
    </source>
</evidence>
<dbReference type="Pfam" id="PF17805">
    <property type="entry name" value="AsnC_trans_reg2"/>
    <property type="match status" value="1"/>
</dbReference>
<comment type="function">
    <text evidence="6">Involved in heme d1 biosynthesis. Catalyzes the decarboxylation of siroheme into didecarboxysiroheme.</text>
</comment>
<comment type="similarity">
    <text evidence="3">Belongs to the Ahb/Nir family.</text>
</comment>
<keyword evidence="1" id="KW-0456">Lyase</keyword>
<name>A0A1I4TFD8_9GAMM</name>
<evidence type="ECO:0000256" key="1">
    <source>
        <dbReference type="ARBA" id="ARBA00023239"/>
    </source>
</evidence>
<keyword evidence="10" id="KW-0238">DNA-binding</keyword>
<proteinExistence type="inferred from homology"/>
<feature type="domain" description="Siroheme decarboxylase NirL-like HTH" evidence="9">
    <location>
        <begin position="11"/>
        <end position="52"/>
    </location>
</feature>
<reference evidence="11" key="1">
    <citation type="submission" date="2016-10" db="EMBL/GenBank/DDBJ databases">
        <authorList>
            <person name="Varghese N."/>
            <person name="Submissions S."/>
        </authorList>
    </citation>
    <scope>NUCLEOTIDE SEQUENCE [LARGE SCALE GENOMIC DNA]</scope>
    <source>
        <strain evidence="11">DSM 24213</strain>
    </source>
</reference>
<dbReference type="EMBL" id="FOUI01000014">
    <property type="protein sequence ID" value="SFM75333.1"/>
    <property type="molecule type" value="Genomic_DNA"/>
</dbReference>
<dbReference type="EC" id="4.1.1.111" evidence="5"/>
<dbReference type="GO" id="GO:0003677">
    <property type="term" value="F:DNA binding"/>
    <property type="evidence" value="ECO:0007669"/>
    <property type="project" value="UniProtKB-KW"/>
</dbReference>
<comment type="subunit">
    <text evidence="4">Probably forms a complex composed of NirD, NirL, NirG and NirH. All proteins are required for the total conversion of siroheme to didecarboxysiroheme.</text>
</comment>
<dbReference type="GO" id="GO:0016829">
    <property type="term" value="F:lyase activity"/>
    <property type="evidence" value="ECO:0007669"/>
    <property type="project" value="UniProtKB-KW"/>
</dbReference>
<dbReference type="InterPro" id="IPR053953">
    <property type="entry name" value="NirdL-like_HTH"/>
</dbReference>
<evidence type="ECO:0000256" key="2">
    <source>
        <dbReference type="ARBA" id="ARBA00023444"/>
    </source>
</evidence>
<dbReference type="InterPro" id="IPR050684">
    <property type="entry name" value="HTH-Siroheme_Decarb"/>
</dbReference>
<evidence type="ECO:0000256" key="5">
    <source>
        <dbReference type="ARBA" id="ARBA00023471"/>
    </source>
</evidence>
<evidence type="ECO:0000256" key="3">
    <source>
        <dbReference type="ARBA" id="ARBA00023457"/>
    </source>
</evidence>
<protein>
    <recommendedName>
        <fullName evidence="5">siroheme decarboxylase</fullName>
        <ecNumber evidence="5">4.1.1.111</ecNumber>
    </recommendedName>
</protein>
<dbReference type="PANTHER" id="PTHR43413:SF1">
    <property type="entry name" value="SIROHEME DECARBOXYLASE NIRL SUBUNIT"/>
    <property type="match status" value="1"/>
</dbReference>
<dbReference type="OrthoDB" id="5568033at2"/>
<dbReference type="RefSeq" id="WP_093477597.1">
    <property type="nucleotide sequence ID" value="NZ_FOUI01000014.1"/>
</dbReference>
<dbReference type="Proteomes" id="UP000243629">
    <property type="component" value="Unassembled WGS sequence"/>
</dbReference>
<dbReference type="AlphaFoldDB" id="A0A1I4TFD8"/>
<organism evidence="10 11">
    <name type="scientific">Halopseudomonas yangmingensis</name>
    <dbReference type="NCBI Taxonomy" id="1720063"/>
    <lineage>
        <taxon>Bacteria</taxon>
        <taxon>Pseudomonadati</taxon>
        <taxon>Pseudomonadota</taxon>
        <taxon>Gammaproteobacteria</taxon>
        <taxon>Pseudomonadales</taxon>
        <taxon>Pseudomonadaceae</taxon>
        <taxon>Halopseudomonas</taxon>
    </lineage>
</organism>
<evidence type="ECO:0000259" key="9">
    <source>
        <dbReference type="Pfam" id="PF22451"/>
    </source>
</evidence>
<dbReference type="Pfam" id="PF22451">
    <property type="entry name" value="NirdL-like_HTH"/>
    <property type="match status" value="1"/>
</dbReference>
<dbReference type="Gene3D" id="3.30.70.3460">
    <property type="match status" value="1"/>
</dbReference>
<comment type="pathway">
    <text evidence="2">Porphyrin-containing compound metabolism.</text>
</comment>
<sequence>MNAMQQKALRALLERGLPLVEQPWQQLAGQIGCSEQQVLEQAQRWQDEGLFRRFGLVLKHRALGIDANVMLVMDIDDAEVDALGQRLGRAAGVNLCYRRPRRPPHWNFNLFCMIHGRNRAAVEARVAELLEEHGLSRRPHQLLFSTRAFKQRGARYSLSEPQHG</sequence>
<dbReference type="STRING" id="1720063.SAMN05216217_11422"/>
<keyword evidence="11" id="KW-1185">Reference proteome</keyword>
<dbReference type="PANTHER" id="PTHR43413">
    <property type="entry name" value="TRANSCRIPTIONAL REGULATOR, ASNC FAMILY"/>
    <property type="match status" value="1"/>
</dbReference>
<dbReference type="InterPro" id="IPR040523">
    <property type="entry name" value="AsnC_trans_reg2"/>
</dbReference>
<evidence type="ECO:0000313" key="10">
    <source>
        <dbReference type="EMBL" id="SFM75333.1"/>
    </source>
</evidence>
<feature type="domain" description="Siroheme decarboxylase AsnC-like ligand binding" evidence="8">
    <location>
        <begin position="63"/>
        <end position="150"/>
    </location>
</feature>
<comment type="catalytic activity">
    <reaction evidence="7">
        <text>siroheme + 2 H(+) = 12,18-didecarboxysiroheme + 2 CO2</text>
        <dbReference type="Rhea" id="RHEA:19093"/>
        <dbReference type="ChEBI" id="CHEBI:15378"/>
        <dbReference type="ChEBI" id="CHEBI:16526"/>
        <dbReference type="ChEBI" id="CHEBI:60052"/>
        <dbReference type="ChEBI" id="CHEBI:140497"/>
        <dbReference type="EC" id="4.1.1.111"/>
    </reaction>
</comment>
<evidence type="ECO:0000313" key="11">
    <source>
        <dbReference type="Proteomes" id="UP000243629"/>
    </source>
</evidence>
<evidence type="ECO:0000256" key="4">
    <source>
        <dbReference type="ARBA" id="ARBA00023465"/>
    </source>
</evidence>
<accession>A0A1I4TFD8</accession>
<evidence type="ECO:0000256" key="6">
    <source>
        <dbReference type="ARBA" id="ARBA00045291"/>
    </source>
</evidence>
<evidence type="ECO:0000259" key="8">
    <source>
        <dbReference type="Pfam" id="PF17805"/>
    </source>
</evidence>
<gene>
    <name evidence="10" type="ORF">SAMN05216217_11422</name>
</gene>